<comment type="caution">
    <text evidence="2">The sequence shown here is derived from an EMBL/GenBank/DDBJ whole genome shotgun (WGS) entry which is preliminary data.</text>
</comment>
<organism evidence="2 3">
    <name type="scientific">Catenovulum sediminis</name>
    <dbReference type="NCBI Taxonomy" id="1740262"/>
    <lineage>
        <taxon>Bacteria</taxon>
        <taxon>Pseudomonadati</taxon>
        <taxon>Pseudomonadota</taxon>
        <taxon>Gammaproteobacteria</taxon>
        <taxon>Alteromonadales</taxon>
        <taxon>Alteromonadaceae</taxon>
        <taxon>Catenovulum</taxon>
    </lineage>
</organism>
<accession>A0ABV1RHD2</accession>
<keyword evidence="3" id="KW-1185">Reference proteome</keyword>
<dbReference type="EMBL" id="JBELOE010000210">
    <property type="protein sequence ID" value="MER2492349.1"/>
    <property type="molecule type" value="Genomic_DNA"/>
</dbReference>
<name>A0ABV1RHD2_9ALTE</name>
<protein>
    <submittedName>
        <fullName evidence="2">RecT family recombinase</fullName>
    </submittedName>
</protein>
<gene>
    <name evidence="2" type="ORF">ABS311_10710</name>
</gene>
<dbReference type="RefSeq" id="WP_350401872.1">
    <property type="nucleotide sequence ID" value="NZ_JBELOE010000210.1"/>
</dbReference>
<evidence type="ECO:0000256" key="1">
    <source>
        <dbReference type="SAM" id="MobiDB-lite"/>
    </source>
</evidence>
<evidence type="ECO:0000313" key="3">
    <source>
        <dbReference type="Proteomes" id="UP001467690"/>
    </source>
</evidence>
<evidence type="ECO:0000313" key="2">
    <source>
        <dbReference type="EMBL" id="MER2492349.1"/>
    </source>
</evidence>
<dbReference type="InterPro" id="IPR018330">
    <property type="entry name" value="RecT_fam"/>
</dbReference>
<dbReference type="Proteomes" id="UP001467690">
    <property type="component" value="Unassembled WGS sequence"/>
</dbReference>
<reference evidence="2 3" key="1">
    <citation type="submission" date="2024-06" db="EMBL/GenBank/DDBJ databases">
        <authorList>
            <person name="Chen R.Y."/>
        </authorList>
    </citation>
    <scope>NUCLEOTIDE SEQUENCE [LARGE SCALE GENOMIC DNA]</scope>
    <source>
        <strain evidence="2 3">D2</strain>
    </source>
</reference>
<sequence>MELATNQKQDITIVNQAEMQSLLFNPNMMQALDNVARLMASGKTTVPDHLKNNPADCFALVMQAAQWKMNPFAVAQKTSTIGGKLVYEGQLVNAVVASNAPVKERLRFEHFGDWSKVLNKHVMRKSSNGKEFAAIGWEPQDEEGLGVTVSAHIIGEDEPRIEHVYLAQCHPRFSTYWATNPKVQITYTAARIWARIHCPDVLLGVYTQDEMEEAARPYERDVTPSSPQGGSAKDLTGFLAGQGKQPQQQSQQSAEQQPQHDNAICQQSPQAEQSEPEDPDFGLDEDTATQILQEAESLVFKSTNRAELNAVFNKYLKALNGFSEYQKTLQEICKEKSKYFGEAA</sequence>
<feature type="compositionally biased region" description="Low complexity" evidence="1">
    <location>
        <begin position="241"/>
        <end position="259"/>
    </location>
</feature>
<feature type="compositionally biased region" description="Acidic residues" evidence="1">
    <location>
        <begin position="274"/>
        <end position="284"/>
    </location>
</feature>
<dbReference type="Pfam" id="PF03837">
    <property type="entry name" value="RecT"/>
    <property type="match status" value="1"/>
</dbReference>
<proteinExistence type="predicted"/>
<feature type="region of interest" description="Disordered" evidence="1">
    <location>
        <begin position="215"/>
        <end position="284"/>
    </location>
</feature>